<feature type="domain" description="Peptidase S11 D-Ala-D-Ala carboxypeptidase A C-terminal" evidence="16">
    <location>
        <begin position="265"/>
        <end position="355"/>
    </location>
</feature>
<dbReference type="InterPro" id="IPR012338">
    <property type="entry name" value="Beta-lactam/transpept-like"/>
</dbReference>
<dbReference type="AlphaFoldDB" id="A0A0L0W7B0"/>
<evidence type="ECO:0000256" key="15">
    <source>
        <dbReference type="RuleBase" id="RU004016"/>
    </source>
</evidence>
<reference evidence="18" key="1">
    <citation type="submission" date="2015-07" db="EMBL/GenBank/DDBJ databases">
        <title>Draft genome sequence of the purine-degrading Gottschalkia purinilyticum DSM 1384 (formerly Clostridium purinilyticum).</title>
        <authorList>
            <person name="Poehlein A."/>
            <person name="Schiel-Bengelsdorf B."/>
            <person name="Bengelsdorf F.R."/>
            <person name="Daniel R."/>
            <person name="Duerre P."/>
        </authorList>
    </citation>
    <scope>NUCLEOTIDE SEQUENCE [LARGE SCALE GENOMIC DNA]</scope>
    <source>
        <strain evidence="18">DSM 1384</strain>
    </source>
</reference>
<evidence type="ECO:0000256" key="1">
    <source>
        <dbReference type="ARBA" id="ARBA00003217"/>
    </source>
</evidence>
<evidence type="ECO:0000256" key="2">
    <source>
        <dbReference type="ARBA" id="ARBA00004752"/>
    </source>
</evidence>
<sequence length="371" mass="41568">MKIKRYLYITILFTLILTTSVYGEVDKLPISASSAILIDSATGRVLYSLNSNKKLPMASTTKIMTTLVAIEKGDLDKKVKIKKEWTGIEGSSIYLVENEKITLRDLLYGLMLRSGNDAAIAIANHISGSVEKFSNEMNKKAKKIGLNNTNFENPHGLHDENHYTTAYDLSMITREAMKLKEFREISSAKKWTADREQNKLFYNKNDTLSEYKGGDGGKTGFTRAAGRCLVTSATRNGVQLIAVVLNDSNWFNDCYTLMDYGFDNYKPYIIHSKKQFIKNVSLIGGNKDKIPVFTEKELLVPLKEEEVDKVKAVVKVPDSVKTPIKKGDVVGTLQIFLEGELISTSNLISQDTIDEKGKSNKVKDFISNIFE</sequence>
<feature type="active site" description="Acyl-ester intermediate" evidence="13">
    <location>
        <position position="59"/>
    </location>
</feature>
<evidence type="ECO:0000256" key="4">
    <source>
        <dbReference type="ARBA" id="ARBA00012448"/>
    </source>
</evidence>
<dbReference type="SUPFAM" id="SSF56601">
    <property type="entry name" value="beta-lactamase/transpeptidase-like"/>
    <property type="match status" value="1"/>
</dbReference>
<evidence type="ECO:0000256" key="5">
    <source>
        <dbReference type="ARBA" id="ARBA00022645"/>
    </source>
</evidence>
<feature type="active site" description="Proton acceptor" evidence="13">
    <location>
        <position position="62"/>
    </location>
</feature>
<dbReference type="SUPFAM" id="SSF69189">
    <property type="entry name" value="Penicillin-binding protein associated domain"/>
    <property type="match status" value="1"/>
</dbReference>
<evidence type="ECO:0000256" key="7">
    <source>
        <dbReference type="ARBA" id="ARBA00022729"/>
    </source>
</evidence>
<dbReference type="Pfam" id="PF00768">
    <property type="entry name" value="Peptidase_S11"/>
    <property type="match status" value="1"/>
</dbReference>
<dbReference type="PANTHER" id="PTHR21581">
    <property type="entry name" value="D-ALANYL-D-ALANINE CARBOXYPEPTIDASE"/>
    <property type="match status" value="1"/>
</dbReference>
<dbReference type="Gene3D" id="3.40.710.10">
    <property type="entry name" value="DD-peptidase/beta-lactamase superfamily"/>
    <property type="match status" value="1"/>
</dbReference>
<dbReference type="Pfam" id="PF07943">
    <property type="entry name" value="PBP5_C"/>
    <property type="match status" value="1"/>
</dbReference>
<dbReference type="InterPro" id="IPR037167">
    <property type="entry name" value="Peptidase_S11_C_sf"/>
</dbReference>
<accession>A0A0L0W7B0</accession>
<evidence type="ECO:0000256" key="10">
    <source>
        <dbReference type="ARBA" id="ARBA00022984"/>
    </source>
</evidence>
<protein>
    <recommendedName>
        <fullName evidence="4">serine-type D-Ala-D-Ala carboxypeptidase</fullName>
        <ecNumber evidence="4">3.4.16.4</ecNumber>
    </recommendedName>
</protein>
<dbReference type="GO" id="GO:0009002">
    <property type="term" value="F:serine-type D-Ala-D-Ala carboxypeptidase activity"/>
    <property type="evidence" value="ECO:0007669"/>
    <property type="project" value="UniProtKB-EC"/>
</dbReference>
<organism evidence="17 18">
    <name type="scientific">Gottschalkia purinilytica</name>
    <name type="common">Clostridium purinilyticum</name>
    <dbReference type="NCBI Taxonomy" id="1503"/>
    <lineage>
        <taxon>Bacteria</taxon>
        <taxon>Bacillati</taxon>
        <taxon>Bacillota</taxon>
        <taxon>Tissierellia</taxon>
        <taxon>Tissierellales</taxon>
        <taxon>Gottschalkiaceae</taxon>
        <taxon>Gottschalkia</taxon>
    </lineage>
</organism>
<evidence type="ECO:0000256" key="12">
    <source>
        <dbReference type="ARBA" id="ARBA00034000"/>
    </source>
</evidence>
<dbReference type="SMART" id="SM00936">
    <property type="entry name" value="PBP5_C"/>
    <property type="match status" value="1"/>
</dbReference>
<dbReference type="UniPathway" id="UPA00219"/>
<evidence type="ECO:0000259" key="16">
    <source>
        <dbReference type="SMART" id="SM00936"/>
    </source>
</evidence>
<dbReference type="PRINTS" id="PR00725">
    <property type="entry name" value="DADACBPTASE1"/>
</dbReference>
<comment type="function">
    <text evidence="1">Removes C-terminal D-alanyl residues from sugar-peptide cell wall precursors.</text>
</comment>
<dbReference type="InterPro" id="IPR012907">
    <property type="entry name" value="Peptidase_S11_C"/>
</dbReference>
<dbReference type="OrthoDB" id="9791132at2"/>
<dbReference type="Gene3D" id="2.60.410.10">
    <property type="entry name" value="D-Ala-D-Ala carboxypeptidase, C-terminal domain"/>
    <property type="match status" value="1"/>
</dbReference>
<keyword evidence="11" id="KW-0961">Cell wall biogenesis/degradation</keyword>
<dbReference type="EMBL" id="LGSS01000017">
    <property type="protein sequence ID" value="KNF07433.1"/>
    <property type="molecule type" value="Genomic_DNA"/>
</dbReference>
<dbReference type="PANTHER" id="PTHR21581:SF33">
    <property type="entry name" value="D-ALANYL-D-ALANINE CARBOXYPEPTIDASE DACB"/>
    <property type="match status" value="1"/>
</dbReference>
<evidence type="ECO:0000256" key="8">
    <source>
        <dbReference type="ARBA" id="ARBA00022801"/>
    </source>
</evidence>
<dbReference type="InterPro" id="IPR001967">
    <property type="entry name" value="Peptidase_S11_N"/>
</dbReference>
<keyword evidence="9" id="KW-0133">Cell shape</keyword>
<keyword evidence="6" id="KW-0645">Protease</keyword>
<dbReference type="GO" id="GO:0008360">
    <property type="term" value="P:regulation of cell shape"/>
    <property type="evidence" value="ECO:0007669"/>
    <property type="project" value="UniProtKB-KW"/>
</dbReference>
<proteinExistence type="inferred from homology"/>
<gene>
    <name evidence="17" type="primary">dacB</name>
    <name evidence="17" type="ORF">CLPU_17c00580</name>
</gene>
<evidence type="ECO:0000256" key="9">
    <source>
        <dbReference type="ARBA" id="ARBA00022960"/>
    </source>
</evidence>
<keyword evidence="10" id="KW-0573">Peptidoglycan synthesis</keyword>
<keyword evidence="7" id="KW-0732">Signal</keyword>
<dbReference type="GO" id="GO:0006508">
    <property type="term" value="P:proteolysis"/>
    <property type="evidence" value="ECO:0007669"/>
    <property type="project" value="UniProtKB-KW"/>
</dbReference>
<keyword evidence="8 17" id="KW-0378">Hydrolase</keyword>
<dbReference type="STRING" id="1503.CLPU_17c00580"/>
<comment type="catalytic activity">
    <reaction evidence="12">
        <text>Preferential cleavage: (Ac)2-L-Lys-D-Ala-|-D-Ala. Also transpeptidation of peptidyl-alanyl moieties that are N-acyl substituents of D-alanine.</text>
        <dbReference type="EC" id="3.4.16.4"/>
    </reaction>
</comment>
<evidence type="ECO:0000256" key="11">
    <source>
        <dbReference type="ARBA" id="ARBA00023316"/>
    </source>
</evidence>
<evidence type="ECO:0000313" key="17">
    <source>
        <dbReference type="EMBL" id="KNF07433.1"/>
    </source>
</evidence>
<dbReference type="GO" id="GO:0071555">
    <property type="term" value="P:cell wall organization"/>
    <property type="evidence" value="ECO:0007669"/>
    <property type="project" value="UniProtKB-KW"/>
</dbReference>
<dbReference type="RefSeq" id="WP_050356272.1">
    <property type="nucleotide sequence ID" value="NZ_LGSS01000017.1"/>
</dbReference>
<evidence type="ECO:0000256" key="13">
    <source>
        <dbReference type="PIRSR" id="PIRSR618044-1"/>
    </source>
</evidence>
<keyword evidence="18" id="KW-1185">Reference proteome</keyword>
<comment type="caution">
    <text evidence="17">The sequence shown here is derived from an EMBL/GenBank/DDBJ whole genome shotgun (WGS) entry which is preliminary data.</text>
</comment>
<comment type="similarity">
    <text evidence="3 15">Belongs to the peptidase S11 family.</text>
</comment>
<feature type="binding site" evidence="14">
    <location>
        <position position="218"/>
    </location>
    <ligand>
        <name>substrate</name>
    </ligand>
</feature>
<dbReference type="InterPro" id="IPR015956">
    <property type="entry name" value="Peniciliin-bd_prot_C_sf"/>
</dbReference>
<evidence type="ECO:0000256" key="14">
    <source>
        <dbReference type="PIRSR" id="PIRSR618044-2"/>
    </source>
</evidence>
<evidence type="ECO:0000256" key="6">
    <source>
        <dbReference type="ARBA" id="ARBA00022670"/>
    </source>
</evidence>
<dbReference type="PATRIC" id="fig|1503.3.peg.737"/>
<feature type="active site" evidence="13">
    <location>
        <position position="114"/>
    </location>
</feature>
<dbReference type="InterPro" id="IPR018044">
    <property type="entry name" value="Peptidase_S11"/>
</dbReference>
<keyword evidence="5 17" id="KW-0121">Carboxypeptidase</keyword>
<dbReference type="EC" id="3.4.16.4" evidence="4"/>
<name>A0A0L0W7B0_GOTPU</name>
<dbReference type="Proteomes" id="UP000037267">
    <property type="component" value="Unassembled WGS sequence"/>
</dbReference>
<evidence type="ECO:0000256" key="3">
    <source>
        <dbReference type="ARBA" id="ARBA00007164"/>
    </source>
</evidence>
<dbReference type="GO" id="GO:0009252">
    <property type="term" value="P:peptidoglycan biosynthetic process"/>
    <property type="evidence" value="ECO:0007669"/>
    <property type="project" value="UniProtKB-UniPathway"/>
</dbReference>
<evidence type="ECO:0000313" key="18">
    <source>
        <dbReference type="Proteomes" id="UP000037267"/>
    </source>
</evidence>
<comment type="pathway">
    <text evidence="2">Cell wall biogenesis; peptidoglycan biosynthesis.</text>
</comment>